<dbReference type="GO" id="GO:0032259">
    <property type="term" value="P:methylation"/>
    <property type="evidence" value="ECO:0007669"/>
    <property type="project" value="UniProtKB-KW"/>
</dbReference>
<dbReference type="PIRSF" id="PIRSF005578">
    <property type="entry name" value="TlyA"/>
    <property type="match status" value="1"/>
</dbReference>
<dbReference type="NCBIfam" id="TIGR00478">
    <property type="entry name" value="tly"/>
    <property type="match status" value="1"/>
</dbReference>
<keyword evidence="6" id="KW-1185">Reference proteome</keyword>
<comment type="similarity">
    <text evidence="2">Belongs to the TlyA family.</text>
</comment>
<gene>
    <name evidence="5" type="ORF">BXY53_0652</name>
</gene>
<keyword evidence="5" id="KW-0489">Methyltransferase</keyword>
<dbReference type="Gene3D" id="3.10.290.10">
    <property type="entry name" value="RNA-binding S4 domain"/>
    <property type="match status" value="1"/>
</dbReference>
<dbReference type="PANTHER" id="PTHR32319">
    <property type="entry name" value="BACTERIAL HEMOLYSIN-LIKE PROTEIN"/>
    <property type="match status" value="1"/>
</dbReference>
<evidence type="ECO:0000259" key="4">
    <source>
        <dbReference type="SMART" id="SM00363"/>
    </source>
</evidence>
<dbReference type="CDD" id="cd00165">
    <property type="entry name" value="S4"/>
    <property type="match status" value="1"/>
</dbReference>
<dbReference type="InterPro" id="IPR047048">
    <property type="entry name" value="TlyA"/>
</dbReference>
<keyword evidence="5" id="KW-0808">Transferase</keyword>
<dbReference type="SUPFAM" id="SSF55174">
    <property type="entry name" value="Alpha-L RNA-binding motif"/>
    <property type="match status" value="1"/>
</dbReference>
<dbReference type="CDD" id="cd02440">
    <property type="entry name" value="AdoMet_MTases"/>
    <property type="match status" value="1"/>
</dbReference>
<dbReference type="Proteomes" id="UP000266273">
    <property type="component" value="Unassembled WGS sequence"/>
</dbReference>
<evidence type="ECO:0000313" key="6">
    <source>
        <dbReference type="Proteomes" id="UP000266273"/>
    </source>
</evidence>
<evidence type="ECO:0000256" key="2">
    <source>
        <dbReference type="ARBA" id="ARBA00029460"/>
    </source>
</evidence>
<dbReference type="Pfam" id="PF01728">
    <property type="entry name" value="FtsJ"/>
    <property type="match status" value="1"/>
</dbReference>
<dbReference type="Pfam" id="PF01479">
    <property type="entry name" value="S4"/>
    <property type="match status" value="1"/>
</dbReference>
<dbReference type="EMBL" id="QXDF01000001">
    <property type="protein sequence ID" value="RIA55582.1"/>
    <property type="molecule type" value="Genomic_DNA"/>
</dbReference>
<dbReference type="AlphaFoldDB" id="A0A397Q375"/>
<proteinExistence type="inferred from homology"/>
<dbReference type="Gene3D" id="3.40.50.150">
    <property type="entry name" value="Vaccinia Virus protein VP39"/>
    <property type="match status" value="1"/>
</dbReference>
<dbReference type="InterPro" id="IPR002942">
    <property type="entry name" value="S4_RNA-bd"/>
</dbReference>
<reference evidence="5 6" key="1">
    <citation type="submission" date="2018-08" db="EMBL/GenBank/DDBJ databases">
        <title>Genomic Encyclopedia of Archaeal and Bacterial Type Strains, Phase II (KMG-II): from individual species to whole genera.</title>
        <authorList>
            <person name="Goeker M."/>
        </authorList>
    </citation>
    <scope>NUCLEOTIDE SEQUENCE [LARGE SCALE GENOMIC DNA]</scope>
    <source>
        <strain evidence="5 6">DSM 5002</strain>
    </source>
</reference>
<dbReference type="PROSITE" id="PS50889">
    <property type="entry name" value="S4"/>
    <property type="match status" value="1"/>
</dbReference>
<dbReference type="InterPro" id="IPR004538">
    <property type="entry name" value="Hemolysin_A/TlyA"/>
</dbReference>
<dbReference type="SMART" id="SM00363">
    <property type="entry name" value="S4"/>
    <property type="match status" value="1"/>
</dbReference>
<evidence type="ECO:0000256" key="3">
    <source>
        <dbReference type="PROSITE-ProRule" id="PRU00182"/>
    </source>
</evidence>
<dbReference type="InterPro" id="IPR029063">
    <property type="entry name" value="SAM-dependent_MTases_sf"/>
</dbReference>
<accession>A0A397Q375</accession>
<dbReference type="PANTHER" id="PTHR32319:SF0">
    <property type="entry name" value="BACTERIAL HEMOLYSIN-LIKE PROTEIN"/>
    <property type="match status" value="1"/>
</dbReference>
<dbReference type="SUPFAM" id="SSF53335">
    <property type="entry name" value="S-adenosyl-L-methionine-dependent methyltransferases"/>
    <property type="match status" value="1"/>
</dbReference>
<sequence length="245" mass="26036">MAETSRLDITLVARGLVGTRARARDLIKRGLVRVDGAVVTKAGALVQDTAEIAVIGEEAAYVSRAALKLVAALDTFDLDPAGRVALDIGASTGGFTQVLIARGASRVYAVDVGTGQLHKKLVADPRVIALEQRDARDLTPGDVPEPVGAITVDVSFISLRLVLPNVMRFAAPDAWLVALIKPQFEVGREHVGKGGIVTDAHARDLAVETIRKLVADHGWHTRTPIPSPLRGQSGNQEYLLGAWHG</sequence>
<dbReference type="GO" id="GO:0008168">
    <property type="term" value="F:methyltransferase activity"/>
    <property type="evidence" value="ECO:0007669"/>
    <property type="project" value="UniProtKB-KW"/>
</dbReference>
<comment type="caution">
    <text evidence="5">The sequence shown here is derived from an EMBL/GenBank/DDBJ whole genome shotgun (WGS) entry which is preliminary data.</text>
</comment>
<dbReference type="InterPro" id="IPR036986">
    <property type="entry name" value="S4_RNA-bd_sf"/>
</dbReference>
<dbReference type="OrthoDB" id="9784736at2"/>
<keyword evidence="1 3" id="KW-0694">RNA-binding</keyword>
<protein>
    <submittedName>
        <fullName evidence="5">23S rRNA (Cytidine1920-2'-O)/16S rRNA (Cytidine1409-2'-O)-methyltransferase</fullName>
    </submittedName>
</protein>
<organism evidence="5 6">
    <name type="scientific">Dichotomicrobium thermohalophilum</name>
    <dbReference type="NCBI Taxonomy" id="933063"/>
    <lineage>
        <taxon>Bacteria</taxon>
        <taxon>Pseudomonadati</taxon>
        <taxon>Pseudomonadota</taxon>
        <taxon>Alphaproteobacteria</taxon>
        <taxon>Hyphomicrobiales</taxon>
        <taxon>Hyphomicrobiaceae</taxon>
        <taxon>Dichotomicrobium</taxon>
    </lineage>
</organism>
<dbReference type="RefSeq" id="WP_119061735.1">
    <property type="nucleotide sequence ID" value="NZ_QXDF01000001.1"/>
</dbReference>
<evidence type="ECO:0000256" key="1">
    <source>
        <dbReference type="ARBA" id="ARBA00022884"/>
    </source>
</evidence>
<name>A0A397Q375_9HYPH</name>
<dbReference type="GO" id="GO:0003723">
    <property type="term" value="F:RNA binding"/>
    <property type="evidence" value="ECO:0007669"/>
    <property type="project" value="UniProtKB-KW"/>
</dbReference>
<evidence type="ECO:0000313" key="5">
    <source>
        <dbReference type="EMBL" id="RIA55582.1"/>
    </source>
</evidence>
<dbReference type="InterPro" id="IPR002877">
    <property type="entry name" value="RNA_MeTrfase_FtsJ_dom"/>
</dbReference>
<feature type="domain" description="RNA-binding S4" evidence="4">
    <location>
        <begin position="5"/>
        <end position="68"/>
    </location>
</feature>